<dbReference type="Proteomes" id="UP000594454">
    <property type="component" value="Chromosome 6"/>
</dbReference>
<dbReference type="EMBL" id="LR899014">
    <property type="protein sequence ID" value="CAD7092682.1"/>
    <property type="molecule type" value="Genomic_DNA"/>
</dbReference>
<dbReference type="SUPFAM" id="SSF56801">
    <property type="entry name" value="Acetyl-CoA synthetase-like"/>
    <property type="match status" value="1"/>
</dbReference>
<keyword evidence="2" id="KW-1185">Reference proteome</keyword>
<sequence>MSKIRSALGLNRCLTFCSPTAPISSDIKKFFLSLDLKSYDAFGMSEMAGCHGIGPYDIQSLDTIRNKFPGAETKVLNPDERGHGFDYHSWWGEYAPVHIEYLVKPKLPNINNALLIGDKKKFLTMFVTLKTEMDAETGASAGNPSKESISWMESLGVSHKTIKDVSNAGPCPKVLKTIQERILPTKHAISNAQRIKEIHDSTPRFLRT</sequence>
<evidence type="ECO:0000313" key="2">
    <source>
        <dbReference type="Proteomes" id="UP000594454"/>
    </source>
</evidence>
<protein>
    <submittedName>
        <fullName evidence="1">Uncharacterized protein</fullName>
    </submittedName>
</protein>
<gene>
    <name evidence="1" type="ORF">HERILL_LOCUS15020</name>
</gene>
<reference evidence="1 2" key="1">
    <citation type="submission" date="2020-11" db="EMBL/GenBank/DDBJ databases">
        <authorList>
            <person name="Wallbank WR R."/>
            <person name="Pardo Diaz C."/>
            <person name="Kozak K."/>
            <person name="Martin S."/>
            <person name="Jiggins C."/>
            <person name="Moest M."/>
            <person name="Warren A I."/>
            <person name="Generalovic N T."/>
            <person name="Byers J.R.P. K."/>
            <person name="Montejo-Kovacevich G."/>
            <person name="Yen C E."/>
        </authorList>
    </citation>
    <scope>NUCLEOTIDE SEQUENCE [LARGE SCALE GENOMIC DNA]</scope>
</reference>
<evidence type="ECO:0000313" key="1">
    <source>
        <dbReference type="EMBL" id="CAD7092682.1"/>
    </source>
</evidence>
<organism evidence="1 2">
    <name type="scientific">Hermetia illucens</name>
    <name type="common">Black soldier fly</name>
    <dbReference type="NCBI Taxonomy" id="343691"/>
    <lineage>
        <taxon>Eukaryota</taxon>
        <taxon>Metazoa</taxon>
        <taxon>Ecdysozoa</taxon>
        <taxon>Arthropoda</taxon>
        <taxon>Hexapoda</taxon>
        <taxon>Insecta</taxon>
        <taxon>Pterygota</taxon>
        <taxon>Neoptera</taxon>
        <taxon>Endopterygota</taxon>
        <taxon>Diptera</taxon>
        <taxon>Brachycera</taxon>
        <taxon>Stratiomyomorpha</taxon>
        <taxon>Stratiomyidae</taxon>
        <taxon>Hermetiinae</taxon>
        <taxon>Hermetia</taxon>
    </lineage>
</organism>
<proteinExistence type="predicted"/>
<dbReference type="OrthoDB" id="3633556at2759"/>
<dbReference type="AlphaFoldDB" id="A0A7R8V628"/>
<accession>A0A7R8V628</accession>
<name>A0A7R8V628_HERIL</name>
<dbReference type="InParanoid" id="A0A7R8V628"/>